<geneLocation type="plasmid" evidence="2 3">
    <name>pP742404</name>
</geneLocation>
<evidence type="ECO:0000313" key="3">
    <source>
        <dbReference type="Proteomes" id="UP000002384"/>
    </source>
</evidence>
<protein>
    <recommendedName>
        <fullName evidence="1">5-hmdU DNA kinase helical domain-containing protein</fullName>
    </recommendedName>
</protein>
<dbReference type="RefSeq" id="WP_012599389.1">
    <property type="nucleotide sequence ID" value="NC_011732.1"/>
</dbReference>
<dbReference type="AlphaFoldDB" id="B7KMY4"/>
<dbReference type="Pfam" id="PF18723">
    <property type="entry name" value="HMUDK_hel"/>
    <property type="match status" value="1"/>
</dbReference>
<dbReference type="InterPro" id="IPR040684">
    <property type="entry name" value="HMUDK_hel"/>
</dbReference>
<dbReference type="Proteomes" id="UP000002384">
    <property type="component" value="Plasmid pP742404"/>
</dbReference>
<dbReference type="HOGENOM" id="CLU_028984_1_1_3"/>
<reference evidence="3" key="1">
    <citation type="journal article" date="2011" name="MBio">
        <title>Novel metabolic attributes of the genus Cyanothece, comprising a group of unicellular nitrogen-fixing Cyanobacteria.</title>
        <authorList>
            <person name="Bandyopadhyay A."/>
            <person name="Elvitigala T."/>
            <person name="Welsh E."/>
            <person name="Stockel J."/>
            <person name="Liberton M."/>
            <person name="Min H."/>
            <person name="Sherman L.A."/>
            <person name="Pakrasi H.B."/>
        </authorList>
    </citation>
    <scope>NUCLEOTIDE SEQUENCE [LARGE SCALE GENOMIC DNA]</scope>
    <source>
        <strain evidence="3">PCC 7424</strain>
        <plasmid evidence="3">pP742404</plasmid>
    </source>
</reference>
<dbReference type="EMBL" id="CP001295">
    <property type="protein sequence ID" value="ACK74156.1"/>
    <property type="molecule type" value="Genomic_DNA"/>
</dbReference>
<evidence type="ECO:0000259" key="1">
    <source>
        <dbReference type="Pfam" id="PF18723"/>
    </source>
</evidence>
<organism evidence="2 3">
    <name type="scientific">Gloeothece citriformis (strain PCC 7424)</name>
    <name type="common">Cyanothece sp. (strain PCC 7424)</name>
    <dbReference type="NCBI Taxonomy" id="65393"/>
    <lineage>
        <taxon>Bacteria</taxon>
        <taxon>Bacillati</taxon>
        <taxon>Cyanobacteriota</taxon>
        <taxon>Cyanophyceae</taxon>
        <taxon>Oscillatoriophycideae</taxon>
        <taxon>Chroococcales</taxon>
        <taxon>Aphanothecaceae</taxon>
        <taxon>Gloeothece</taxon>
        <taxon>Gloeothece citriformis</taxon>
    </lineage>
</organism>
<name>B7KMY4_GLOC7</name>
<gene>
    <name evidence="2" type="ordered locus">PCC7424_5593</name>
</gene>
<proteinExistence type="predicted"/>
<dbReference type="KEGG" id="cyc:PCC7424_5593"/>
<dbReference type="OrthoDB" id="3333864at2"/>
<feature type="domain" description="5-hmdU DNA kinase helical" evidence="1">
    <location>
        <begin position="41"/>
        <end position="320"/>
    </location>
</feature>
<evidence type="ECO:0000313" key="2">
    <source>
        <dbReference type="EMBL" id="ACK74156.1"/>
    </source>
</evidence>
<keyword evidence="2" id="KW-0614">Plasmid</keyword>
<sequence>MANKHPSSANEQLSLDFGEYGNSPKPSPEFISHISPAKPTIVFDSYWRFAAERQNIFFKRFRGEPFPWTNDPILSRYKFTNAYRASDRTSQYLIRHVIYRNDLPSTPDEVFFRIMLFKLFNKIETWQLLESQINNIIFAQYSFEQYDQILTEAMSKGQAIYSAAYIMPSGGRVLGYTTKHRNHLKLLERMMSDELPKKLQDAKSMHQGFNLLRAYPTIGDFLAYQFITDINYSEITNWTEMEFVVPGPGALDGICKCFRDLGGLNEPELIKFMAESQEQEFERLGLNFQSLWGRKLQLIDCQNLFCEVDKYARVKHPDISGKSGRTRIKQKYSLTKSPINYWYPPKWGINQAIQEDKPFD</sequence>
<accession>B7KMY4</accession>
<keyword evidence="3" id="KW-1185">Reference proteome</keyword>